<dbReference type="KEGG" id="chya:V22_36710"/>
<evidence type="ECO:0000313" key="2">
    <source>
        <dbReference type="Proteomes" id="UP000319976"/>
    </source>
</evidence>
<gene>
    <name evidence="1" type="ORF">V22_36710</name>
</gene>
<dbReference type="EMBL" id="CP036316">
    <property type="protein sequence ID" value="QDT66404.1"/>
    <property type="molecule type" value="Genomic_DNA"/>
</dbReference>
<dbReference type="Proteomes" id="UP000319976">
    <property type="component" value="Chromosome"/>
</dbReference>
<accession>A0A517TDF2</accession>
<evidence type="ECO:0000313" key="1">
    <source>
        <dbReference type="EMBL" id="QDT66404.1"/>
    </source>
</evidence>
<keyword evidence="2" id="KW-1185">Reference proteome</keyword>
<sequence>MLHGKAADFTICDVAQGNPTLNFTQDVVRIGITAGEHVQSDHAFVGISVRGAVALIEQDRAGESGRRIVPEMIPYLRKHGRSGQPGSGGHGIQNQSVVQTNVSGHIVAVDKKMASFVQRMGPPEKTFLEHESPKTLSE</sequence>
<proteinExistence type="predicted"/>
<organism evidence="1 2">
    <name type="scientific">Calycomorphotria hydatis</name>
    <dbReference type="NCBI Taxonomy" id="2528027"/>
    <lineage>
        <taxon>Bacteria</taxon>
        <taxon>Pseudomonadati</taxon>
        <taxon>Planctomycetota</taxon>
        <taxon>Planctomycetia</taxon>
        <taxon>Planctomycetales</taxon>
        <taxon>Planctomycetaceae</taxon>
        <taxon>Calycomorphotria</taxon>
    </lineage>
</organism>
<dbReference type="AlphaFoldDB" id="A0A517TDF2"/>
<name>A0A517TDF2_9PLAN</name>
<protein>
    <submittedName>
        <fullName evidence="1">Uncharacterized protein</fullName>
    </submittedName>
</protein>
<reference evidence="1 2" key="1">
    <citation type="submission" date="2019-02" db="EMBL/GenBank/DDBJ databases">
        <title>Deep-cultivation of Planctomycetes and their phenomic and genomic characterization uncovers novel biology.</title>
        <authorList>
            <person name="Wiegand S."/>
            <person name="Jogler M."/>
            <person name="Boedeker C."/>
            <person name="Pinto D."/>
            <person name="Vollmers J."/>
            <person name="Rivas-Marin E."/>
            <person name="Kohn T."/>
            <person name="Peeters S.H."/>
            <person name="Heuer A."/>
            <person name="Rast P."/>
            <person name="Oberbeckmann S."/>
            <person name="Bunk B."/>
            <person name="Jeske O."/>
            <person name="Meyerdierks A."/>
            <person name="Storesund J.E."/>
            <person name="Kallscheuer N."/>
            <person name="Luecker S."/>
            <person name="Lage O.M."/>
            <person name="Pohl T."/>
            <person name="Merkel B.J."/>
            <person name="Hornburger P."/>
            <person name="Mueller R.-W."/>
            <person name="Bruemmer F."/>
            <person name="Labrenz M."/>
            <person name="Spormann A.M."/>
            <person name="Op den Camp H."/>
            <person name="Overmann J."/>
            <person name="Amann R."/>
            <person name="Jetten M.S.M."/>
            <person name="Mascher T."/>
            <person name="Medema M.H."/>
            <person name="Devos D.P."/>
            <person name="Kaster A.-K."/>
            <person name="Ovreas L."/>
            <person name="Rohde M."/>
            <person name="Galperin M.Y."/>
            <person name="Jogler C."/>
        </authorList>
    </citation>
    <scope>NUCLEOTIDE SEQUENCE [LARGE SCALE GENOMIC DNA]</scope>
    <source>
        <strain evidence="1 2">V22</strain>
    </source>
</reference>